<feature type="region of interest" description="Disordered" evidence="1">
    <location>
        <begin position="161"/>
        <end position="187"/>
    </location>
</feature>
<gene>
    <name evidence="3" type="ORF">ACFY8C_09570</name>
</gene>
<comment type="caution">
    <text evidence="3">The sequence shown here is derived from an EMBL/GenBank/DDBJ whole genome shotgun (WGS) entry which is preliminary data.</text>
</comment>
<evidence type="ECO:0000313" key="3">
    <source>
        <dbReference type="EMBL" id="MFF5918583.1"/>
    </source>
</evidence>
<protein>
    <submittedName>
        <fullName evidence="3">DUF4240 domain-containing protein</fullName>
    </submittedName>
</protein>
<feature type="domain" description="DUF4240" evidence="2">
    <location>
        <begin position="1"/>
        <end position="137"/>
    </location>
</feature>
<organism evidence="3 4">
    <name type="scientific">Streptomyces flavochromogenes</name>
    <dbReference type="NCBI Taxonomy" id="68199"/>
    <lineage>
        <taxon>Bacteria</taxon>
        <taxon>Bacillati</taxon>
        <taxon>Actinomycetota</taxon>
        <taxon>Actinomycetes</taxon>
        <taxon>Kitasatosporales</taxon>
        <taxon>Streptomycetaceae</taxon>
        <taxon>Streptomyces</taxon>
    </lineage>
</organism>
<dbReference type="RefSeq" id="WP_030320961.1">
    <property type="nucleotide sequence ID" value="NZ_JBIBDZ010000002.1"/>
</dbReference>
<proteinExistence type="predicted"/>
<dbReference type="EMBL" id="JBIBDZ010000002">
    <property type="protein sequence ID" value="MFF5918583.1"/>
    <property type="molecule type" value="Genomic_DNA"/>
</dbReference>
<dbReference type="InterPro" id="IPR025334">
    <property type="entry name" value="DUF4240"/>
</dbReference>
<sequence length="203" mass="23032">MNEDAFWALIDELSRRTEDLEERMEWLRTELLRRPAAESVEFQVRLDDACEVAGTRALWRAADRIESGASTDDGFHYFTLWLVGQGRKVYDSVVADPDALADVPGIRALVGRHRNEWDDDEWPEWEWLDYVAQDAYDELTGQEDDCGEEFDDAVDERAEELADELAGDFEGEWEEGGEPRGSRPEGVAMPRLTALFPLAASGS</sequence>
<reference evidence="3 4" key="1">
    <citation type="submission" date="2024-10" db="EMBL/GenBank/DDBJ databases">
        <title>The Natural Products Discovery Center: Release of the First 8490 Sequenced Strains for Exploring Actinobacteria Biosynthetic Diversity.</title>
        <authorList>
            <person name="Kalkreuter E."/>
            <person name="Kautsar S.A."/>
            <person name="Yang D."/>
            <person name="Bader C.D."/>
            <person name="Teijaro C.N."/>
            <person name="Fluegel L."/>
            <person name="Davis C.M."/>
            <person name="Simpson J.R."/>
            <person name="Lauterbach L."/>
            <person name="Steele A.D."/>
            <person name="Gui C."/>
            <person name="Meng S."/>
            <person name="Li G."/>
            <person name="Viehrig K."/>
            <person name="Ye F."/>
            <person name="Su P."/>
            <person name="Kiefer A.F."/>
            <person name="Nichols A."/>
            <person name="Cepeda A.J."/>
            <person name="Yan W."/>
            <person name="Fan B."/>
            <person name="Jiang Y."/>
            <person name="Adhikari A."/>
            <person name="Zheng C.-J."/>
            <person name="Schuster L."/>
            <person name="Cowan T.M."/>
            <person name="Smanski M.J."/>
            <person name="Chevrette M.G."/>
            <person name="De Carvalho L.P.S."/>
            <person name="Shen B."/>
        </authorList>
    </citation>
    <scope>NUCLEOTIDE SEQUENCE [LARGE SCALE GENOMIC DNA]</scope>
    <source>
        <strain evidence="3 4">NPDC012605</strain>
    </source>
</reference>
<keyword evidence="4" id="KW-1185">Reference proteome</keyword>
<name>A0ABW6XM80_9ACTN</name>
<evidence type="ECO:0000313" key="4">
    <source>
        <dbReference type="Proteomes" id="UP001602370"/>
    </source>
</evidence>
<accession>A0ABW6XM80</accession>
<evidence type="ECO:0000256" key="1">
    <source>
        <dbReference type="SAM" id="MobiDB-lite"/>
    </source>
</evidence>
<feature type="compositionally biased region" description="Acidic residues" evidence="1">
    <location>
        <begin position="161"/>
        <end position="176"/>
    </location>
</feature>
<dbReference type="Pfam" id="PF14024">
    <property type="entry name" value="DUF4240"/>
    <property type="match status" value="1"/>
</dbReference>
<dbReference type="Proteomes" id="UP001602370">
    <property type="component" value="Unassembled WGS sequence"/>
</dbReference>
<evidence type="ECO:0000259" key="2">
    <source>
        <dbReference type="Pfam" id="PF14024"/>
    </source>
</evidence>